<comment type="caution">
    <text evidence="1">The sequence shown here is derived from an EMBL/GenBank/DDBJ whole genome shotgun (WGS) entry which is preliminary data.</text>
</comment>
<dbReference type="Proteomes" id="UP000652074">
    <property type="component" value="Unassembled WGS sequence"/>
</dbReference>
<proteinExistence type="predicted"/>
<evidence type="ECO:0000313" key="1">
    <source>
        <dbReference type="EMBL" id="NMF87747.1"/>
    </source>
</evidence>
<reference evidence="1 2" key="1">
    <citation type="submission" date="2019-12" db="EMBL/GenBank/DDBJ databases">
        <title>Comparative genomics gives insights into the taxonomy of the Azoarcus-Aromatoleum group and reveals separate origins of nif in the plant-associated Azoarcus and non-plant-associated Aromatoleum sub-groups.</title>
        <authorList>
            <person name="Lafos M."/>
            <person name="Maluk M."/>
            <person name="Batista M."/>
            <person name="Junghare M."/>
            <person name="Carmona M."/>
            <person name="Faoro H."/>
            <person name="Cruz L.M."/>
            <person name="Battistoni F."/>
            <person name="De Souza E."/>
            <person name="Pedrosa F."/>
            <person name="Chen W.-M."/>
            <person name="Poole P.S."/>
            <person name="Dixon R.A."/>
            <person name="James E.K."/>
        </authorList>
    </citation>
    <scope>NUCLEOTIDE SEQUENCE [LARGE SCALE GENOMIC DNA]</scope>
    <source>
        <strain evidence="1 2">ToN1</strain>
    </source>
</reference>
<keyword evidence="2" id="KW-1185">Reference proteome</keyword>
<gene>
    <name evidence="1" type="ORF">GPA26_04545</name>
</gene>
<evidence type="ECO:0000313" key="2">
    <source>
        <dbReference type="Proteomes" id="UP000652074"/>
    </source>
</evidence>
<sequence length="70" mass="7544">MRQLDPDPVPEDDDRVILVAVRPSARFHRLGGIASLLVLYPAHDSLEQHVVKPVEAGSHPIVGGRGDEAA</sequence>
<protein>
    <submittedName>
        <fullName evidence="1">Uncharacterized protein</fullName>
    </submittedName>
</protein>
<name>A0ABX1MRJ7_9RHOO</name>
<organism evidence="1 2">
    <name type="scientific">Aromatoleum petrolei</name>
    <dbReference type="NCBI Taxonomy" id="76116"/>
    <lineage>
        <taxon>Bacteria</taxon>
        <taxon>Pseudomonadati</taxon>
        <taxon>Pseudomonadota</taxon>
        <taxon>Betaproteobacteria</taxon>
        <taxon>Rhodocyclales</taxon>
        <taxon>Rhodocyclaceae</taxon>
        <taxon>Aromatoleum</taxon>
    </lineage>
</organism>
<dbReference type="RefSeq" id="WP_169205187.1">
    <property type="nucleotide sequence ID" value="NZ_CP059560.1"/>
</dbReference>
<accession>A0ABX1MRJ7</accession>
<dbReference type="EMBL" id="WTVR01000006">
    <property type="protein sequence ID" value="NMF87747.1"/>
    <property type="molecule type" value="Genomic_DNA"/>
</dbReference>